<evidence type="ECO:0000256" key="1">
    <source>
        <dbReference type="SAM" id="MobiDB-lite"/>
    </source>
</evidence>
<comment type="caution">
    <text evidence="2">The sequence shown here is derived from an EMBL/GenBank/DDBJ whole genome shotgun (WGS) entry which is preliminary data.</text>
</comment>
<feature type="region of interest" description="Disordered" evidence="1">
    <location>
        <begin position="216"/>
        <end position="248"/>
    </location>
</feature>
<evidence type="ECO:0000313" key="3">
    <source>
        <dbReference type="Proteomes" id="UP001219525"/>
    </source>
</evidence>
<accession>A0AAD6VKY2</accession>
<dbReference type="Proteomes" id="UP001219525">
    <property type="component" value="Unassembled WGS sequence"/>
</dbReference>
<feature type="compositionally biased region" description="Basic and acidic residues" evidence="1">
    <location>
        <begin position="216"/>
        <end position="227"/>
    </location>
</feature>
<protein>
    <submittedName>
        <fullName evidence="2">Uncharacterized protein</fullName>
    </submittedName>
</protein>
<gene>
    <name evidence="2" type="ORF">GGX14DRAFT_394853</name>
</gene>
<dbReference type="EMBL" id="JARJCW010000029">
    <property type="protein sequence ID" value="KAJ7210051.1"/>
    <property type="molecule type" value="Genomic_DNA"/>
</dbReference>
<dbReference type="AlphaFoldDB" id="A0AAD6VKY2"/>
<sequence length="306" mass="35318">MFEDAYTPVFLKSTAFSVNLDLRKLFGYLRQLVCQINRNWLKLFEPCAPLPSTSTKRHNRTARRQQMLKEWREARREDSTITWTLWKRAAVIIRWFEKYDLLSEHGHDLTPSASVIPIRRALIVLLLSLCVVNVVGSSASSASLKRSYAAAMGHIRLGTTTSAPSSPSYSHSDPIQFPEFRQCDWRDSEVQCTRNRDINSRLCSIHQIYANHDHVGRSRGRSVETIDPHPQQKRSRISKEPENLPPSANTIHRYVPVGDPAVSITAVNEIYYPRKMALELGKSITEFVKYWLSPEEKMWEKLDFFV</sequence>
<proteinExistence type="predicted"/>
<keyword evidence="3" id="KW-1185">Reference proteome</keyword>
<name>A0AAD6VKY2_9AGAR</name>
<reference evidence="2" key="1">
    <citation type="submission" date="2023-03" db="EMBL/GenBank/DDBJ databases">
        <title>Massive genome expansion in bonnet fungi (Mycena s.s.) driven by repeated elements and novel gene families across ecological guilds.</title>
        <authorList>
            <consortium name="Lawrence Berkeley National Laboratory"/>
            <person name="Harder C.B."/>
            <person name="Miyauchi S."/>
            <person name="Viragh M."/>
            <person name="Kuo A."/>
            <person name="Thoen E."/>
            <person name="Andreopoulos B."/>
            <person name="Lu D."/>
            <person name="Skrede I."/>
            <person name="Drula E."/>
            <person name="Henrissat B."/>
            <person name="Morin E."/>
            <person name="Kohler A."/>
            <person name="Barry K."/>
            <person name="LaButti K."/>
            <person name="Morin E."/>
            <person name="Salamov A."/>
            <person name="Lipzen A."/>
            <person name="Mereny Z."/>
            <person name="Hegedus B."/>
            <person name="Baldrian P."/>
            <person name="Stursova M."/>
            <person name="Weitz H."/>
            <person name="Taylor A."/>
            <person name="Grigoriev I.V."/>
            <person name="Nagy L.G."/>
            <person name="Martin F."/>
            <person name="Kauserud H."/>
        </authorList>
    </citation>
    <scope>NUCLEOTIDE SEQUENCE</scope>
    <source>
        <strain evidence="2">9144</strain>
    </source>
</reference>
<organism evidence="2 3">
    <name type="scientific">Mycena pura</name>
    <dbReference type="NCBI Taxonomy" id="153505"/>
    <lineage>
        <taxon>Eukaryota</taxon>
        <taxon>Fungi</taxon>
        <taxon>Dikarya</taxon>
        <taxon>Basidiomycota</taxon>
        <taxon>Agaricomycotina</taxon>
        <taxon>Agaricomycetes</taxon>
        <taxon>Agaricomycetidae</taxon>
        <taxon>Agaricales</taxon>
        <taxon>Marasmiineae</taxon>
        <taxon>Mycenaceae</taxon>
        <taxon>Mycena</taxon>
    </lineage>
</organism>
<evidence type="ECO:0000313" key="2">
    <source>
        <dbReference type="EMBL" id="KAJ7210051.1"/>
    </source>
</evidence>